<gene>
    <name evidence="2" type="ORF">ALC60_10917</name>
</gene>
<feature type="compositionally biased region" description="Basic residues" evidence="1">
    <location>
        <begin position="320"/>
        <end position="341"/>
    </location>
</feature>
<feature type="compositionally biased region" description="Polar residues" evidence="1">
    <location>
        <begin position="1"/>
        <end position="15"/>
    </location>
</feature>
<organism evidence="2 3">
    <name type="scientific">Mycetomoellerius zeteki</name>
    <dbReference type="NCBI Taxonomy" id="64791"/>
    <lineage>
        <taxon>Eukaryota</taxon>
        <taxon>Metazoa</taxon>
        <taxon>Ecdysozoa</taxon>
        <taxon>Arthropoda</taxon>
        <taxon>Hexapoda</taxon>
        <taxon>Insecta</taxon>
        <taxon>Pterygota</taxon>
        <taxon>Neoptera</taxon>
        <taxon>Endopterygota</taxon>
        <taxon>Hymenoptera</taxon>
        <taxon>Apocrita</taxon>
        <taxon>Aculeata</taxon>
        <taxon>Formicoidea</taxon>
        <taxon>Formicidae</taxon>
        <taxon>Myrmicinae</taxon>
        <taxon>Mycetomoellerius</taxon>
    </lineage>
</organism>
<protein>
    <submittedName>
        <fullName evidence="2">Uncharacterized protein</fullName>
    </submittedName>
</protein>
<feature type="compositionally biased region" description="Basic residues" evidence="1">
    <location>
        <begin position="364"/>
        <end position="383"/>
    </location>
</feature>
<dbReference type="KEGG" id="mzt:108727567"/>
<reference evidence="2 3" key="1">
    <citation type="submission" date="2015-09" db="EMBL/GenBank/DDBJ databases">
        <title>Trachymyrmex zeteki WGS genome.</title>
        <authorList>
            <person name="Nygaard S."/>
            <person name="Hu H."/>
            <person name="Boomsma J."/>
            <person name="Zhang G."/>
        </authorList>
    </citation>
    <scope>NUCLEOTIDE SEQUENCE [LARGE SCALE GENOMIC DNA]</scope>
    <source>
        <strain evidence="2">Tzet28-1</strain>
        <tissue evidence="2">Whole body</tissue>
    </source>
</reference>
<keyword evidence="3" id="KW-1185">Reference proteome</keyword>
<feature type="region of interest" description="Disordered" evidence="1">
    <location>
        <begin position="1"/>
        <end position="20"/>
    </location>
</feature>
<dbReference type="AlphaFoldDB" id="A0A151WQE8"/>
<feature type="region of interest" description="Disordered" evidence="1">
    <location>
        <begin position="421"/>
        <end position="455"/>
    </location>
</feature>
<proteinExistence type="predicted"/>
<name>A0A151WQE8_9HYME</name>
<dbReference type="Proteomes" id="UP000075809">
    <property type="component" value="Unassembled WGS sequence"/>
</dbReference>
<sequence>METQSSTSGSNNDNMNIDPANKDAIVAEKTKLHQEIKELRSIIKQCEQSLQTRFKDIEDHVTKKPLQNLETFLTFNKILNVQVDLKNDLYRFAGFRCVKFRKNESIFNFTSTNEKQKDNTQAVQILVKDGKGKLGKWVMPVSIDINNILSKTPIDKLKNLSAFIKSCKHNVDCYTVRQEQFLSLKERMSRMKHCTLQSDMGFKQISLELYGVHNSENDSYMNLIIHLLYHSDTTRPHKVEINTINGNKLNDDIKQKLKTYFKQFKISDLQTAFDEILSENNSTFTWMQEDDTESPLELNDTSNSDEEDFLVQLQSEQTRSFRKLQKKRQLQKKWSERKRQKTTTENTKLSEDSSEDNQETNHPNAKKARTKRPQRISIKKKKAEKATSVLKQKKINKNPIETTLFDKPKVKLKQTKLNFQTQMATTSNANQISSSESKLSNKPDSKQSKTSKLITSTPLCRKDEIRNVPLSPTLEINNITRIDTTKKTAIRLDYSKDSNELGIKTPEKKTPEKVDRLLRSSTKSLRSSKVLNTTQRRTRSMKN</sequence>
<feature type="region of interest" description="Disordered" evidence="1">
    <location>
        <begin position="500"/>
        <end position="543"/>
    </location>
</feature>
<dbReference type="STRING" id="64791.A0A151WQE8"/>
<feature type="compositionally biased region" description="Polar residues" evidence="1">
    <location>
        <begin position="421"/>
        <end position="438"/>
    </location>
</feature>
<dbReference type="EMBL" id="KQ982843">
    <property type="protein sequence ID" value="KYQ50041.1"/>
    <property type="molecule type" value="Genomic_DNA"/>
</dbReference>
<feature type="compositionally biased region" description="Low complexity" evidence="1">
    <location>
        <begin position="519"/>
        <end position="529"/>
    </location>
</feature>
<evidence type="ECO:0000313" key="2">
    <source>
        <dbReference type="EMBL" id="KYQ50041.1"/>
    </source>
</evidence>
<accession>A0A151WQE8</accession>
<feature type="compositionally biased region" description="Basic and acidic residues" evidence="1">
    <location>
        <begin position="500"/>
        <end position="518"/>
    </location>
</feature>
<feature type="region of interest" description="Disordered" evidence="1">
    <location>
        <begin position="320"/>
        <end position="392"/>
    </location>
</feature>
<evidence type="ECO:0000256" key="1">
    <source>
        <dbReference type="SAM" id="MobiDB-lite"/>
    </source>
</evidence>
<dbReference type="OrthoDB" id="7698633at2759"/>
<evidence type="ECO:0000313" key="3">
    <source>
        <dbReference type="Proteomes" id="UP000075809"/>
    </source>
</evidence>